<proteinExistence type="inferred from homology"/>
<accession>A0ABT8EVV2</accession>
<evidence type="ECO:0000256" key="4">
    <source>
        <dbReference type="ARBA" id="ARBA00022989"/>
    </source>
</evidence>
<keyword evidence="6" id="KW-1003">Cell membrane</keyword>
<keyword evidence="3 6" id="KW-0812">Transmembrane</keyword>
<reference evidence="7" key="1">
    <citation type="submission" date="2023-06" db="EMBL/GenBank/DDBJ databases">
        <title>Draft genome sequence of Nocardioides sp. SOB72.</title>
        <authorList>
            <person name="Zhang G."/>
        </authorList>
    </citation>
    <scope>NUCLEOTIDE SEQUENCE</scope>
    <source>
        <strain evidence="7">SOB72</strain>
    </source>
</reference>
<protein>
    <recommendedName>
        <fullName evidence="6">Probable membrane transporter protein</fullName>
    </recommendedName>
</protein>
<organism evidence="7 8">
    <name type="scientific">Nocardioides abyssi</name>
    <dbReference type="NCBI Taxonomy" id="3058370"/>
    <lineage>
        <taxon>Bacteria</taxon>
        <taxon>Bacillati</taxon>
        <taxon>Actinomycetota</taxon>
        <taxon>Actinomycetes</taxon>
        <taxon>Propionibacteriales</taxon>
        <taxon>Nocardioidaceae</taxon>
        <taxon>Nocardioides</taxon>
    </lineage>
</organism>
<dbReference type="InterPro" id="IPR051598">
    <property type="entry name" value="TSUP/Inactive_protease-like"/>
</dbReference>
<evidence type="ECO:0000256" key="5">
    <source>
        <dbReference type="ARBA" id="ARBA00023136"/>
    </source>
</evidence>
<keyword evidence="4 6" id="KW-1133">Transmembrane helix</keyword>
<evidence type="ECO:0000256" key="1">
    <source>
        <dbReference type="ARBA" id="ARBA00004141"/>
    </source>
</evidence>
<evidence type="ECO:0000313" key="7">
    <source>
        <dbReference type="EMBL" id="MDN4162297.1"/>
    </source>
</evidence>
<gene>
    <name evidence="7" type="ORF">QWY29_13105</name>
</gene>
<feature type="transmembrane region" description="Helical" evidence="6">
    <location>
        <begin position="128"/>
        <end position="147"/>
    </location>
</feature>
<keyword evidence="5 6" id="KW-0472">Membrane</keyword>
<evidence type="ECO:0000256" key="6">
    <source>
        <dbReference type="RuleBase" id="RU363041"/>
    </source>
</evidence>
<evidence type="ECO:0000256" key="3">
    <source>
        <dbReference type="ARBA" id="ARBA00022692"/>
    </source>
</evidence>
<evidence type="ECO:0000256" key="2">
    <source>
        <dbReference type="ARBA" id="ARBA00009142"/>
    </source>
</evidence>
<dbReference type="Proteomes" id="UP001168537">
    <property type="component" value="Unassembled WGS sequence"/>
</dbReference>
<feature type="transmembrane region" description="Helical" evidence="6">
    <location>
        <begin position="86"/>
        <end position="108"/>
    </location>
</feature>
<feature type="transmembrane region" description="Helical" evidence="6">
    <location>
        <begin position="45"/>
        <end position="65"/>
    </location>
</feature>
<keyword evidence="8" id="KW-1185">Reference proteome</keyword>
<dbReference type="Pfam" id="PF01925">
    <property type="entry name" value="TauE"/>
    <property type="match status" value="1"/>
</dbReference>
<comment type="similarity">
    <text evidence="2 6">Belongs to the 4-toluene sulfonate uptake permease (TSUP) (TC 2.A.102) family.</text>
</comment>
<dbReference type="RefSeq" id="WP_300961465.1">
    <property type="nucleotide sequence ID" value="NZ_JAUHJR010000005.1"/>
</dbReference>
<sequence length="247" mass="23850">MLAVPLLLALPVGVVAGVLVGAVGVGGLLLPVALAGPGGLDPHEAAATSSWAFLFTGLVAAVVLARTRRVRWRSAGPLALGAAPGAVAGALLGGAVPGSVLVLLLAVVTLGSGLHDLLGPRPAPRDRVLRAPTLVALGAAVGVGSALTGTGGPVLLVPVLLALGVDLLETIALGQLVQLPVVASAVAGSWPQGYVDVRLGTVLGLLAGAGAVLGLALARRVPAAGLRRATSVVLVVTGLGLAASIAL</sequence>
<comment type="caution">
    <text evidence="7">The sequence shown here is derived from an EMBL/GenBank/DDBJ whole genome shotgun (WGS) entry which is preliminary data.</text>
</comment>
<comment type="subcellular location">
    <subcellularLocation>
        <location evidence="6">Cell membrane</location>
        <topology evidence="6">Multi-pass membrane protein</topology>
    </subcellularLocation>
    <subcellularLocation>
        <location evidence="1">Membrane</location>
        <topology evidence="1">Multi-pass membrane protein</topology>
    </subcellularLocation>
</comment>
<feature type="transmembrane region" description="Helical" evidence="6">
    <location>
        <begin position="229"/>
        <end position="246"/>
    </location>
</feature>
<feature type="transmembrane region" description="Helical" evidence="6">
    <location>
        <begin position="154"/>
        <end position="177"/>
    </location>
</feature>
<dbReference type="EMBL" id="JAUHJR010000005">
    <property type="protein sequence ID" value="MDN4162297.1"/>
    <property type="molecule type" value="Genomic_DNA"/>
</dbReference>
<evidence type="ECO:0000313" key="8">
    <source>
        <dbReference type="Proteomes" id="UP001168537"/>
    </source>
</evidence>
<dbReference type="InterPro" id="IPR002781">
    <property type="entry name" value="TM_pro_TauE-like"/>
</dbReference>
<dbReference type="PANTHER" id="PTHR43701:SF2">
    <property type="entry name" value="MEMBRANE TRANSPORTER PROTEIN YJNA-RELATED"/>
    <property type="match status" value="1"/>
</dbReference>
<feature type="transmembrane region" description="Helical" evidence="6">
    <location>
        <begin position="197"/>
        <end position="217"/>
    </location>
</feature>
<dbReference type="PANTHER" id="PTHR43701">
    <property type="entry name" value="MEMBRANE TRANSPORTER PROTEIN MJ0441-RELATED"/>
    <property type="match status" value="1"/>
</dbReference>
<name>A0ABT8EVV2_9ACTN</name>